<dbReference type="RefSeq" id="WP_223407190.1">
    <property type="nucleotide sequence ID" value="NZ_JAGSHT010000013.1"/>
</dbReference>
<feature type="transmembrane region" description="Helical" evidence="1">
    <location>
        <begin position="115"/>
        <end position="137"/>
    </location>
</feature>
<sequence length="220" mass="23526">MLRLLGWHTRVGEIGVRLFALNALWLLYTLRGGVVAGVFPATAAVHAVLRRDLMRPDDPHREPLRVEFGAAWRAELGSANVIGYVLTTAWVLLLVEHHVLTSGGAQGLAAGVAALLWFAAALLFVLCASVWMLAVHFDEGPLATLRRAALLALARPLTALGAAVVLAVVLCLYYVVPGLVPVFGVAGPAMLTSAQLWRSGVLPRPAREPRPEPVPAHSHL</sequence>
<dbReference type="EMBL" id="JAGSHT010000013">
    <property type="protein sequence ID" value="MBZ2197420.1"/>
    <property type="molecule type" value="Genomic_DNA"/>
</dbReference>
<evidence type="ECO:0000256" key="1">
    <source>
        <dbReference type="SAM" id="Phobius"/>
    </source>
</evidence>
<feature type="transmembrane region" description="Helical" evidence="1">
    <location>
        <begin position="149"/>
        <end position="176"/>
    </location>
</feature>
<name>A0ABS7SB59_9MICO</name>
<feature type="transmembrane region" description="Helical" evidence="1">
    <location>
        <begin position="70"/>
        <end position="95"/>
    </location>
</feature>
<organism evidence="2 3">
    <name type="scientific">Occultella gossypii</name>
    <dbReference type="NCBI Taxonomy" id="2800820"/>
    <lineage>
        <taxon>Bacteria</taxon>
        <taxon>Bacillati</taxon>
        <taxon>Actinomycetota</taxon>
        <taxon>Actinomycetes</taxon>
        <taxon>Micrococcales</taxon>
        <taxon>Ruaniaceae</taxon>
        <taxon>Occultella</taxon>
    </lineage>
</organism>
<gene>
    <name evidence="2" type="ORF">KCQ71_14755</name>
</gene>
<protein>
    <submittedName>
        <fullName evidence="2">DUF624 domain-containing protein</fullName>
    </submittedName>
</protein>
<keyword evidence="1" id="KW-0812">Transmembrane</keyword>
<proteinExistence type="predicted"/>
<keyword evidence="1" id="KW-0472">Membrane</keyword>
<dbReference type="Proteomes" id="UP000826651">
    <property type="component" value="Unassembled WGS sequence"/>
</dbReference>
<accession>A0ABS7SB59</accession>
<feature type="transmembrane region" description="Helical" evidence="1">
    <location>
        <begin position="25"/>
        <end position="49"/>
    </location>
</feature>
<evidence type="ECO:0000313" key="2">
    <source>
        <dbReference type="EMBL" id="MBZ2197420.1"/>
    </source>
</evidence>
<dbReference type="Pfam" id="PF04854">
    <property type="entry name" value="DUF624"/>
    <property type="match status" value="1"/>
</dbReference>
<keyword evidence="1" id="KW-1133">Transmembrane helix</keyword>
<comment type="caution">
    <text evidence="2">The sequence shown here is derived from an EMBL/GenBank/DDBJ whole genome shotgun (WGS) entry which is preliminary data.</text>
</comment>
<dbReference type="InterPro" id="IPR006938">
    <property type="entry name" value="DUF624"/>
</dbReference>
<evidence type="ECO:0000313" key="3">
    <source>
        <dbReference type="Proteomes" id="UP000826651"/>
    </source>
</evidence>
<keyword evidence="3" id="KW-1185">Reference proteome</keyword>
<reference evidence="2 3" key="1">
    <citation type="submission" date="2021-04" db="EMBL/GenBank/DDBJ databases">
        <title>Ruania sp. nov., isolated from sandy soil of mangrove forest.</title>
        <authorList>
            <person name="Ge X."/>
            <person name="Huang R."/>
            <person name="Liu W."/>
        </authorList>
    </citation>
    <scope>NUCLEOTIDE SEQUENCE [LARGE SCALE GENOMIC DNA]</scope>
    <source>
        <strain evidence="2 3">N2-46</strain>
    </source>
</reference>